<comment type="caution">
    <text evidence="1">The sequence shown here is derived from an EMBL/GenBank/DDBJ whole genome shotgun (WGS) entry which is preliminary data.</text>
</comment>
<accession>A0A8S1TY28</accession>
<evidence type="ECO:0000313" key="2">
    <source>
        <dbReference type="Proteomes" id="UP000683925"/>
    </source>
</evidence>
<keyword evidence="2" id="KW-1185">Reference proteome</keyword>
<organism evidence="1 2">
    <name type="scientific">Paramecium octaurelia</name>
    <dbReference type="NCBI Taxonomy" id="43137"/>
    <lineage>
        <taxon>Eukaryota</taxon>
        <taxon>Sar</taxon>
        <taxon>Alveolata</taxon>
        <taxon>Ciliophora</taxon>
        <taxon>Intramacronucleata</taxon>
        <taxon>Oligohymenophorea</taxon>
        <taxon>Peniculida</taxon>
        <taxon>Parameciidae</taxon>
        <taxon>Paramecium</taxon>
    </lineage>
</organism>
<dbReference type="AlphaFoldDB" id="A0A8S1TY28"/>
<dbReference type="EMBL" id="CAJJDP010000031">
    <property type="protein sequence ID" value="CAD8155899.1"/>
    <property type="molecule type" value="Genomic_DNA"/>
</dbReference>
<sequence>MKRSRFNFQSAAERGLIKGDQMTQKLINQNEPDLVLPSFILPNQSNGLNLSVQLTRKMNSDTYSPEHQTKVLNESQMTKLLLPQIDNKIPVQQDNSVNLQQSFQFQGLMDENLGFQHNFLHEQSFEQNHEKKQISRQLTYSQNQFYLNHSPRKRQYSFQINKNFKSNLDITNEKDFQDDEIEENISDIEKNIISKEKEIQQIGASQDSNPIQKQRVSLLLEIQSQFYCYQGSVENDYISQTIKAKMDNKLATIFQINQIVQIQGQISPKQNKIMDLNINDQSTICFKILSSQIMEFYSNINVFRLQEGNIEDFQKDQAITNFLNLCSLLISNLEVMTQPNNLLPELGYQSYLEQFVEYRQTYNIFVTKRTSYLQNKYSKIKPIEKAMIATECVIMNNFIPNLVLLTENKKVFNADDQNIQFLIRGFITILQQLFIMTFSDIPQVQTLNTEFKYQQMQIGRNKYGMILVPIQTDMEEFYKGTFKLDKLRSIFERRGWFSNLVKQFKKVVRNIYQQKIQDL</sequence>
<dbReference type="OrthoDB" id="297600at2759"/>
<reference evidence="1" key="1">
    <citation type="submission" date="2021-01" db="EMBL/GenBank/DDBJ databases">
        <authorList>
            <consortium name="Genoscope - CEA"/>
            <person name="William W."/>
        </authorList>
    </citation>
    <scope>NUCLEOTIDE SEQUENCE</scope>
</reference>
<name>A0A8S1TY28_PAROT</name>
<proteinExistence type="predicted"/>
<protein>
    <submittedName>
        <fullName evidence="1">Uncharacterized protein</fullName>
    </submittedName>
</protein>
<dbReference type="OMA" id="YSFQINK"/>
<dbReference type="Proteomes" id="UP000683925">
    <property type="component" value="Unassembled WGS sequence"/>
</dbReference>
<gene>
    <name evidence="1" type="ORF">POCTA_138.1.T0310189</name>
</gene>
<evidence type="ECO:0000313" key="1">
    <source>
        <dbReference type="EMBL" id="CAD8155899.1"/>
    </source>
</evidence>